<name>A0A4R2K4L4_9PSEU</name>
<dbReference type="AlphaFoldDB" id="A0A4R2K4L4"/>
<feature type="transmembrane region" description="Helical" evidence="1">
    <location>
        <begin position="92"/>
        <end position="118"/>
    </location>
</feature>
<feature type="transmembrane region" description="Helical" evidence="1">
    <location>
        <begin position="138"/>
        <end position="159"/>
    </location>
</feature>
<accession>A0A4R2K4L4</accession>
<keyword evidence="3" id="KW-1185">Reference proteome</keyword>
<gene>
    <name evidence="2" type="ORF">EV192_101531</name>
</gene>
<keyword evidence="1" id="KW-0812">Transmembrane</keyword>
<feature type="transmembrane region" description="Helical" evidence="1">
    <location>
        <begin position="51"/>
        <end position="71"/>
    </location>
</feature>
<protein>
    <submittedName>
        <fullName evidence="2">ABC-2 type transport system permease protein</fullName>
    </submittedName>
</protein>
<feature type="transmembrane region" description="Helical" evidence="1">
    <location>
        <begin position="18"/>
        <end position="39"/>
    </location>
</feature>
<sequence>MTLLAVERIKFFSTRSPWWCMALALALVVGFGALMAGTSNDIDSVNVPSTQFGFTFGMAVILVLAALAITTEYRFNTIKTTFQAVPNRTSALLAKTTLVALVTGVLGELAAFGAWGMAKLLRPGADLAINSAADWRNVAGTGLVTGLAAVVAIAVGTLIRHTAGAVSVLLAYSLMVEKLIQLIPTAGPKIYQWMPFNVANRFLTGNPDLSPELAGGGPSMSTSTLDPWWALAYFAAFAIVMLTIAVSVAKRRDA</sequence>
<dbReference type="OrthoDB" id="4336046at2"/>
<dbReference type="Proteomes" id="UP000295680">
    <property type="component" value="Unassembled WGS sequence"/>
</dbReference>
<evidence type="ECO:0000256" key="1">
    <source>
        <dbReference type="SAM" id="Phobius"/>
    </source>
</evidence>
<keyword evidence="1" id="KW-1133">Transmembrane helix</keyword>
<feature type="transmembrane region" description="Helical" evidence="1">
    <location>
        <begin position="228"/>
        <end position="249"/>
    </location>
</feature>
<comment type="caution">
    <text evidence="2">The sequence shown here is derived from an EMBL/GenBank/DDBJ whole genome shotgun (WGS) entry which is preliminary data.</text>
</comment>
<reference evidence="2 3" key="1">
    <citation type="submission" date="2019-03" db="EMBL/GenBank/DDBJ databases">
        <title>Genomic Encyclopedia of Type Strains, Phase IV (KMG-IV): sequencing the most valuable type-strain genomes for metagenomic binning, comparative biology and taxonomic classification.</title>
        <authorList>
            <person name="Goeker M."/>
        </authorList>
    </citation>
    <scope>NUCLEOTIDE SEQUENCE [LARGE SCALE GENOMIC DNA]</scope>
    <source>
        <strain evidence="2 3">DSM 45934</strain>
    </source>
</reference>
<feature type="transmembrane region" description="Helical" evidence="1">
    <location>
        <begin position="166"/>
        <end position="184"/>
    </location>
</feature>
<evidence type="ECO:0000313" key="2">
    <source>
        <dbReference type="EMBL" id="TCO64749.1"/>
    </source>
</evidence>
<evidence type="ECO:0000313" key="3">
    <source>
        <dbReference type="Proteomes" id="UP000295680"/>
    </source>
</evidence>
<organism evidence="2 3">
    <name type="scientific">Actinocrispum wychmicini</name>
    <dbReference type="NCBI Taxonomy" id="1213861"/>
    <lineage>
        <taxon>Bacteria</taxon>
        <taxon>Bacillati</taxon>
        <taxon>Actinomycetota</taxon>
        <taxon>Actinomycetes</taxon>
        <taxon>Pseudonocardiales</taxon>
        <taxon>Pseudonocardiaceae</taxon>
        <taxon>Actinocrispum</taxon>
    </lineage>
</organism>
<proteinExistence type="predicted"/>
<dbReference type="EMBL" id="SLWS01000001">
    <property type="protein sequence ID" value="TCO64749.1"/>
    <property type="molecule type" value="Genomic_DNA"/>
</dbReference>
<keyword evidence="1" id="KW-0472">Membrane</keyword>
<dbReference type="RefSeq" id="WP_132110687.1">
    <property type="nucleotide sequence ID" value="NZ_SLWS01000001.1"/>
</dbReference>